<reference evidence="2 3" key="1">
    <citation type="journal article" date="2018" name="Sci. Data">
        <title>The draft genome sequence of cork oak.</title>
        <authorList>
            <person name="Ramos A.M."/>
            <person name="Usie A."/>
            <person name="Barbosa P."/>
            <person name="Barros P.M."/>
            <person name="Capote T."/>
            <person name="Chaves I."/>
            <person name="Simoes F."/>
            <person name="Abreu I."/>
            <person name="Carrasquinho I."/>
            <person name="Faro C."/>
            <person name="Guimaraes J.B."/>
            <person name="Mendonca D."/>
            <person name="Nobrega F."/>
            <person name="Rodrigues L."/>
            <person name="Saibo N.J.M."/>
            <person name="Varela M.C."/>
            <person name="Egas C."/>
            <person name="Matos J."/>
            <person name="Miguel C.M."/>
            <person name="Oliveira M.M."/>
            <person name="Ricardo C.P."/>
            <person name="Goncalves S."/>
        </authorList>
    </citation>
    <scope>NUCLEOTIDE SEQUENCE [LARGE SCALE GENOMIC DNA]</scope>
    <source>
        <strain evidence="3">cv. HL8</strain>
    </source>
</reference>
<name>A0AAW0KCZ6_QUESU</name>
<sequence length="191" mass="21610">VNFLDKNTRLFIYWTSDGYKRTGCYNLHCPGFVQVNHKYALGSLIKPLSSYSARQFDIRITIYKNNGNWWLQVQQQVLGYWPGSIFNYLASTATRIDFGGEVYNSEPSGHHTKTQMGSGHFGNEGYGKASFFRNIGYMDNRGKFKDGEAQSLNTYATRPLCYNVIVSNNTLGGFRTHIYFGGPGYSKLCAV</sequence>
<dbReference type="PROSITE" id="PS52045">
    <property type="entry name" value="NEPROSIN_PEP_CD"/>
    <property type="match status" value="1"/>
</dbReference>
<proteinExistence type="predicted"/>
<comment type="caution">
    <text evidence="2">The sequence shown here is derived from an EMBL/GenBank/DDBJ whole genome shotgun (WGS) entry which is preliminary data.</text>
</comment>
<organism evidence="2 3">
    <name type="scientific">Quercus suber</name>
    <name type="common">Cork oak</name>
    <dbReference type="NCBI Taxonomy" id="58331"/>
    <lineage>
        <taxon>Eukaryota</taxon>
        <taxon>Viridiplantae</taxon>
        <taxon>Streptophyta</taxon>
        <taxon>Embryophyta</taxon>
        <taxon>Tracheophyta</taxon>
        <taxon>Spermatophyta</taxon>
        <taxon>Magnoliopsida</taxon>
        <taxon>eudicotyledons</taxon>
        <taxon>Gunneridae</taxon>
        <taxon>Pentapetalae</taxon>
        <taxon>rosids</taxon>
        <taxon>fabids</taxon>
        <taxon>Fagales</taxon>
        <taxon>Fagaceae</taxon>
        <taxon>Quercus</taxon>
    </lineage>
</organism>
<feature type="non-terminal residue" evidence="2">
    <location>
        <position position="1"/>
    </location>
</feature>
<evidence type="ECO:0000313" key="2">
    <source>
        <dbReference type="EMBL" id="KAK7835686.1"/>
    </source>
</evidence>
<keyword evidence="3" id="KW-1185">Reference proteome</keyword>
<protein>
    <recommendedName>
        <fullName evidence="1">Neprosin PEP catalytic domain-containing protein</fullName>
    </recommendedName>
</protein>
<evidence type="ECO:0000313" key="3">
    <source>
        <dbReference type="Proteomes" id="UP000237347"/>
    </source>
</evidence>
<feature type="domain" description="Neprosin PEP catalytic" evidence="1">
    <location>
        <begin position="1"/>
        <end position="190"/>
    </location>
</feature>
<dbReference type="InterPro" id="IPR053168">
    <property type="entry name" value="Glutamic_endopeptidase"/>
</dbReference>
<gene>
    <name evidence="2" type="ORF">CFP56_023302</name>
</gene>
<dbReference type="AlphaFoldDB" id="A0AAW0KCZ6"/>
<dbReference type="InterPro" id="IPR004314">
    <property type="entry name" value="Neprosin"/>
</dbReference>
<evidence type="ECO:0000259" key="1">
    <source>
        <dbReference type="PROSITE" id="PS52045"/>
    </source>
</evidence>
<dbReference type="PANTHER" id="PTHR31589">
    <property type="entry name" value="PROTEIN, PUTATIVE (DUF239)-RELATED-RELATED"/>
    <property type="match status" value="1"/>
</dbReference>
<dbReference type="Gene3D" id="3.90.1320.10">
    <property type="entry name" value="Outer-capsid protein sigma 3, large lobe"/>
    <property type="match status" value="1"/>
</dbReference>
<dbReference type="PANTHER" id="PTHR31589:SF221">
    <property type="entry name" value="LIGASE, PUTATIVE (DUF239)-RELATED"/>
    <property type="match status" value="1"/>
</dbReference>
<dbReference type="EMBL" id="PKMF04000367">
    <property type="protein sequence ID" value="KAK7835686.1"/>
    <property type="molecule type" value="Genomic_DNA"/>
</dbReference>
<dbReference type="Pfam" id="PF03080">
    <property type="entry name" value="Neprosin"/>
    <property type="match status" value="1"/>
</dbReference>
<dbReference type="Proteomes" id="UP000237347">
    <property type="component" value="Unassembled WGS sequence"/>
</dbReference>
<accession>A0AAW0KCZ6</accession>